<keyword evidence="9" id="KW-1185">Reference proteome</keyword>
<evidence type="ECO:0000256" key="5">
    <source>
        <dbReference type="ARBA" id="ARBA00023136"/>
    </source>
</evidence>
<dbReference type="InterPro" id="IPR026015">
    <property type="entry name" value="ATP_synth_OSCP/delta_N_sf"/>
</dbReference>
<keyword evidence="6 7" id="KW-0066">ATP synthesis</keyword>
<comment type="subcellular location">
    <subcellularLocation>
        <location evidence="7">Cell membrane</location>
        <topology evidence="7">Peripheral membrane protein</topology>
    </subcellularLocation>
    <subcellularLocation>
        <location evidence="1">Membrane</location>
    </subcellularLocation>
</comment>
<keyword evidence="2 7" id="KW-0813">Transport</keyword>
<keyword evidence="7" id="KW-1003">Cell membrane</keyword>
<evidence type="ECO:0000256" key="6">
    <source>
        <dbReference type="ARBA" id="ARBA00023310"/>
    </source>
</evidence>
<reference evidence="8 9" key="1">
    <citation type="submission" date="2014-04" db="EMBL/GenBank/DDBJ databases">
        <title>The Genome Sequence of Thermoanaerobaculum aquaticum MP-01, The First Cultivated Group 23 Acidobacterium.</title>
        <authorList>
            <person name="Stamps B.W."/>
            <person name="Losey N.A."/>
            <person name="Lawson P.A."/>
            <person name="Stevenson B.S."/>
        </authorList>
    </citation>
    <scope>NUCLEOTIDE SEQUENCE [LARGE SCALE GENOMIC DNA]</scope>
    <source>
        <strain evidence="8 9">MP-01</strain>
    </source>
</reference>
<sequence length="187" mass="20577">MSRRLARPYAQALFSVVKPEGAEALKVANEALARAAAAFASLPDLVRAFEVPTLSRRQKSELLHAVSRELALPPKVQRLLVAMQTHYRLRYLSLVAEEFGLLCDRFFGVVRGKVLVPTVLRPEQLSALEQALVQVVASQVALEQEEKPELLAGFVVRLGSLVFDGSLKRQLELFVEKSLPGGGRYAG</sequence>
<evidence type="ECO:0000256" key="7">
    <source>
        <dbReference type="HAMAP-Rule" id="MF_01416"/>
    </source>
</evidence>
<dbReference type="GO" id="GO:0046933">
    <property type="term" value="F:proton-transporting ATP synthase activity, rotational mechanism"/>
    <property type="evidence" value="ECO:0007669"/>
    <property type="project" value="UniProtKB-UniRule"/>
</dbReference>
<dbReference type="Pfam" id="PF00213">
    <property type="entry name" value="OSCP"/>
    <property type="match status" value="1"/>
</dbReference>
<evidence type="ECO:0000256" key="4">
    <source>
        <dbReference type="ARBA" id="ARBA00023065"/>
    </source>
</evidence>
<dbReference type="Gene3D" id="1.10.520.20">
    <property type="entry name" value="N-terminal domain of the delta subunit of the F1F0-ATP synthase"/>
    <property type="match status" value="1"/>
</dbReference>
<accession>A0A062Y2G6</accession>
<evidence type="ECO:0000256" key="2">
    <source>
        <dbReference type="ARBA" id="ARBA00022448"/>
    </source>
</evidence>
<dbReference type="OrthoDB" id="9802471at2"/>
<dbReference type="STRING" id="1312852.EG19_03870"/>
<dbReference type="GO" id="GO:0005886">
    <property type="term" value="C:plasma membrane"/>
    <property type="evidence" value="ECO:0007669"/>
    <property type="project" value="UniProtKB-SubCell"/>
</dbReference>
<evidence type="ECO:0000256" key="1">
    <source>
        <dbReference type="ARBA" id="ARBA00004370"/>
    </source>
</evidence>
<dbReference type="PANTHER" id="PTHR11910">
    <property type="entry name" value="ATP SYNTHASE DELTA CHAIN"/>
    <property type="match status" value="1"/>
</dbReference>
<gene>
    <name evidence="7" type="primary">atpH</name>
    <name evidence="8" type="ORF">EG19_03870</name>
</gene>
<dbReference type="HAMAP" id="MF_01416">
    <property type="entry name" value="ATP_synth_delta_bact"/>
    <property type="match status" value="1"/>
</dbReference>
<evidence type="ECO:0000313" key="9">
    <source>
        <dbReference type="Proteomes" id="UP000027284"/>
    </source>
</evidence>
<evidence type="ECO:0000313" key="8">
    <source>
        <dbReference type="EMBL" id="KDA54950.1"/>
    </source>
</evidence>
<keyword evidence="5 7" id="KW-0472">Membrane</keyword>
<keyword evidence="7" id="KW-0139">CF(1)</keyword>
<comment type="similarity">
    <text evidence="7">Belongs to the ATPase delta chain family.</text>
</comment>
<comment type="function">
    <text evidence="7">This protein is part of the stalk that links CF(0) to CF(1). It either transmits conformational changes from CF(0) to CF(1) or is implicated in proton conduction.</text>
</comment>
<dbReference type="Proteomes" id="UP000027284">
    <property type="component" value="Unassembled WGS sequence"/>
</dbReference>
<comment type="function">
    <text evidence="7">F(1)F(0) ATP synthase produces ATP from ADP in the presence of a proton or sodium gradient. F-type ATPases consist of two structural domains, F(1) containing the extramembraneous catalytic core and F(0) containing the membrane proton channel, linked together by a central stalk and a peripheral stalk. During catalysis, ATP synthesis in the catalytic domain of F(1) is coupled via a rotary mechanism of the central stalk subunits to proton translocation.</text>
</comment>
<organism evidence="8 9">
    <name type="scientific">Thermoanaerobaculum aquaticum</name>
    <dbReference type="NCBI Taxonomy" id="1312852"/>
    <lineage>
        <taxon>Bacteria</taxon>
        <taxon>Pseudomonadati</taxon>
        <taxon>Acidobacteriota</taxon>
        <taxon>Thermoanaerobaculia</taxon>
        <taxon>Thermoanaerobaculales</taxon>
        <taxon>Thermoanaerobaculaceae</taxon>
        <taxon>Thermoanaerobaculum</taxon>
    </lineage>
</organism>
<dbReference type="EMBL" id="JMFG01000002">
    <property type="protein sequence ID" value="KDA54950.1"/>
    <property type="molecule type" value="Genomic_DNA"/>
</dbReference>
<protein>
    <recommendedName>
        <fullName evidence="7">ATP synthase subunit delta</fullName>
    </recommendedName>
    <alternativeName>
        <fullName evidence="7">ATP synthase F(1) sector subunit delta</fullName>
    </alternativeName>
    <alternativeName>
        <fullName evidence="7">F-type ATPase subunit delta</fullName>
        <shortName evidence="7">F-ATPase subunit delta</shortName>
    </alternativeName>
</protein>
<dbReference type="PRINTS" id="PR00125">
    <property type="entry name" value="ATPASEDELTA"/>
</dbReference>
<comment type="caution">
    <text evidence="8">The sequence shown here is derived from an EMBL/GenBank/DDBJ whole genome shotgun (WGS) entry which is preliminary data.</text>
</comment>
<evidence type="ECO:0000256" key="3">
    <source>
        <dbReference type="ARBA" id="ARBA00022781"/>
    </source>
</evidence>
<dbReference type="SUPFAM" id="SSF47928">
    <property type="entry name" value="N-terminal domain of the delta subunit of the F1F0-ATP synthase"/>
    <property type="match status" value="1"/>
</dbReference>
<proteinExistence type="inferred from homology"/>
<dbReference type="InterPro" id="IPR000711">
    <property type="entry name" value="ATPase_OSCP/dsu"/>
</dbReference>
<name>A0A062Y2G6_9BACT</name>
<dbReference type="NCBIfam" id="TIGR01145">
    <property type="entry name" value="ATP_synt_delta"/>
    <property type="match status" value="1"/>
</dbReference>
<keyword evidence="4 7" id="KW-0406">Ion transport</keyword>
<dbReference type="GO" id="GO:0045259">
    <property type="term" value="C:proton-transporting ATP synthase complex"/>
    <property type="evidence" value="ECO:0007669"/>
    <property type="project" value="UniProtKB-KW"/>
</dbReference>
<dbReference type="AlphaFoldDB" id="A0A062Y2G6"/>
<dbReference type="RefSeq" id="WP_038046330.1">
    <property type="nucleotide sequence ID" value="NZ_JMFG01000002.1"/>
</dbReference>
<keyword evidence="3 7" id="KW-0375">Hydrogen ion transport</keyword>